<name>A0A4Y7MA02_9CRUS</name>
<keyword evidence="5" id="KW-0804">Transcription</keyword>
<comment type="subcellular location">
    <subcellularLocation>
        <location evidence="1 7">Nucleus</location>
    </subcellularLocation>
</comment>
<dbReference type="InterPro" id="IPR040167">
    <property type="entry name" value="TF_CP2-like"/>
</dbReference>
<feature type="domain" description="Grh/CP2 DB" evidence="9">
    <location>
        <begin position="364"/>
        <end position="598"/>
    </location>
</feature>
<evidence type="ECO:0000256" key="3">
    <source>
        <dbReference type="ARBA" id="ARBA00023015"/>
    </source>
</evidence>
<evidence type="ECO:0000256" key="2">
    <source>
        <dbReference type="ARBA" id="ARBA00010852"/>
    </source>
</evidence>
<gene>
    <name evidence="10" type="primary">EOG090X0AJ3</name>
</gene>
<dbReference type="SUPFAM" id="SSF47769">
    <property type="entry name" value="SAM/Pointed domain"/>
    <property type="match status" value="1"/>
</dbReference>
<evidence type="ECO:0000256" key="5">
    <source>
        <dbReference type="ARBA" id="ARBA00023163"/>
    </source>
</evidence>
<keyword evidence="4 7" id="KW-0238">DNA-binding</keyword>
<dbReference type="InterPro" id="IPR007604">
    <property type="entry name" value="CP2"/>
</dbReference>
<dbReference type="PROSITE" id="PS51968">
    <property type="entry name" value="GRH_CP2_DB"/>
    <property type="match status" value="1"/>
</dbReference>
<dbReference type="GO" id="GO:0000978">
    <property type="term" value="F:RNA polymerase II cis-regulatory region sequence-specific DNA binding"/>
    <property type="evidence" value="ECO:0007669"/>
    <property type="project" value="TreeGrafter"/>
</dbReference>
<evidence type="ECO:0000256" key="1">
    <source>
        <dbReference type="ARBA" id="ARBA00004123"/>
    </source>
</evidence>
<dbReference type="PANTHER" id="PTHR11037">
    <property type="entry name" value="TRANSCRIPTION FACTOR CP2"/>
    <property type="match status" value="1"/>
</dbReference>
<feature type="compositionally biased region" description="Gly residues" evidence="8">
    <location>
        <begin position="283"/>
        <end position="310"/>
    </location>
</feature>
<evidence type="ECO:0000256" key="6">
    <source>
        <dbReference type="ARBA" id="ARBA00023242"/>
    </source>
</evidence>
<dbReference type="InterPro" id="IPR057520">
    <property type="entry name" value="GRHL1/CP2_C"/>
</dbReference>
<dbReference type="InterPro" id="IPR041418">
    <property type="entry name" value="SAM_3"/>
</dbReference>
<feature type="compositionally biased region" description="Polar residues" evidence="8">
    <location>
        <begin position="631"/>
        <end position="640"/>
    </location>
</feature>
<evidence type="ECO:0000259" key="9">
    <source>
        <dbReference type="PROSITE" id="PS51968"/>
    </source>
</evidence>
<protein>
    <submittedName>
        <fullName evidence="10">EOG090X0AJ3</fullName>
    </submittedName>
</protein>
<evidence type="ECO:0000313" key="10">
    <source>
        <dbReference type="EMBL" id="SVE76549.1"/>
    </source>
</evidence>
<evidence type="ECO:0000256" key="4">
    <source>
        <dbReference type="ARBA" id="ARBA00023125"/>
    </source>
</evidence>
<dbReference type="GO" id="GO:0001228">
    <property type="term" value="F:DNA-binding transcription activator activity, RNA polymerase II-specific"/>
    <property type="evidence" value="ECO:0007669"/>
    <property type="project" value="TreeGrafter"/>
</dbReference>
<evidence type="ECO:0000256" key="7">
    <source>
        <dbReference type="PROSITE-ProRule" id="PRU01313"/>
    </source>
</evidence>
<dbReference type="Pfam" id="PF25416">
    <property type="entry name" value="GRHL1_C"/>
    <property type="match status" value="1"/>
</dbReference>
<dbReference type="Gene3D" id="1.10.150.50">
    <property type="entry name" value="Transcription Factor, Ets-1"/>
    <property type="match status" value="1"/>
</dbReference>
<feature type="compositionally biased region" description="Low complexity" evidence="8">
    <location>
        <begin position="311"/>
        <end position="331"/>
    </location>
</feature>
<feature type="compositionally biased region" description="Polar residues" evidence="8">
    <location>
        <begin position="244"/>
        <end position="254"/>
    </location>
</feature>
<dbReference type="GO" id="GO:0005634">
    <property type="term" value="C:nucleus"/>
    <property type="evidence" value="ECO:0007669"/>
    <property type="project" value="UniProtKB-SubCell"/>
</dbReference>
<comment type="similarity">
    <text evidence="2">Belongs to the grh/CP2 family. CP2 subfamily.</text>
</comment>
<dbReference type="FunFam" id="1.10.150.50:FF:000086">
    <property type="entry name" value="Alpha-globin transcription factor CP2"/>
    <property type="match status" value="1"/>
</dbReference>
<dbReference type="Pfam" id="PF04516">
    <property type="entry name" value="CP2"/>
    <property type="match status" value="1"/>
</dbReference>
<evidence type="ECO:0000256" key="8">
    <source>
        <dbReference type="SAM" id="MobiDB-lite"/>
    </source>
</evidence>
<dbReference type="InterPro" id="IPR013761">
    <property type="entry name" value="SAM/pointed_sf"/>
</dbReference>
<keyword evidence="3" id="KW-0805">Transcription regulation</keyword>
<feature type="region of interest" description="Disordered" evidence="8">
    <location>
        <begin position="213"/>
        <end position="344"/>
    </location>
</feature>
<keyword evidence="6 7" id="KW-0539">Nucleus</keyword>
<dbReference type="CDD" id="cd09537">
    <property type="entry name" value="SAM_CP2-like"/>
    <property type="match status" value="1"/>
</dbReference>
<dbReference type="AlphaFoldDB" id="A0A4Y7MA02"/>
<feature type="compositionally biased region" description="Low complexity" evidence="8">
    <location>
        <begin position="213"/>
        <end position="230"/>
    </location>
</feature>
<dbReference type="Pfam" id="PF18016">
    <property type="entry name" value="SAM_3"/>
    <property type="match status" value="1"/>
</dbReference>
<accession>A0A4Y7MA02</accession>
<sequence>MKCDRHFHSTSINNRVAGWRLEDIDDNLAADFDGSLSGLGVDLSVASYNMSASSSTAGPLHHYTPYHHVHHVADGGTGGSAAPLCGTSSTLVNSSSGSGIICGSSNSPAPYSSNSSPHHYSGHTSVAVAAAAAAAAAAAYHHHHHHHFASSGSAYHPYSYNYNSNGNSAAGSAASNGHHPTSSACSTAVAYAHYPAPSSSPSALELTRRKMISRSSPVSASWRSNSPSPWEMEGRIGNNPSPPQSTERASSEGRTVTHLAGHGGDQSGYSHPFQHMLHQHSGGWSGQDSGGGGSGAVGGGAGPITGGVGTGSASSLTSSSSNEGMSSSGGIHQHGGGTSTVVGTGNYHGEKYKYDRLNETDANADNRFQYVLAAATSIATKVNEESLTYLNQGQPYEIKMKKLGDLSNFRGKLLRSVVRLCFHERRLQYMEREQIAAWRMSRPGDRIVEIDVPLSYGIYEVVQDNSNLNVVEFAWDPTKEVGVYIKVNCISTEFTPKKHGGEKGVPFRIQVETYSHGDGDGTPKRLHVAGCQIKVFKLKGADRKHKQDREKIYKRPMVEQEKYQPSCECTILAEIPLELVYTSAIVPVGTATSNGTTSSSQAPQHTVAVATTVVTPPAVLATRTYSPTELHKSQSFTSDGCPSESPLGHETDNVESPTSMIGSGNSAVYQYYLQPLSAEASAQQTAQWLQTNRFSSQARTFSRFAGADILRLTRDDLIQICGVADGIRLYNALHAKPLAPRLTLYLTQDQSQVFHAIFLENLSCVEIANKLAGLVQLSSQHILDVYIEGPCGIHVHVTDEVVQNMKDESMFTVELLPDQTSDRYRLLLKTTSPH</sequence>
<dbReference type="PANTHER" id="PTHR11037:SF21">
    <property type="entry name" value="GEMINI, ISOFORM C"/>
    <property type="match status" value="1"/>
</dbReference>
<dbReference type="EMBL" id="LR006930">
    <property type="protein sequence ID" value="SVE76549.1"/>
    <property type="molecule type" value="mRNA"/>
</dbReference>
<reference evidence="10" key="1">
    <citation type="submission" date="2018-08" db="EMBL/GenBank/DDBJ databases">
        <authorList>
            <person name="Cornetti L."/>
        </authorList>
    </citation>
    <scope>NUCLEOTIDE SEQUENCE</scope>
    <source>
        <strain evidence="10">FI-G-95-1_INB4-1</strain>
    </source>
</reference>
<feature type="region of interest" description="Disordered" evidence="8">
    <location>
        <begin position="631"/>
        <end position="659"/>
    </location>
</feature>
<proteinExistence type="evidence at transcript level"/>
<organism evidence="10">
    <name type="scientific">Daphnia longispina</name>
    <dbReference type="NCBI Taxonomy" id="42846"/>
    <lineage>
        <taxon>Eukaryota</taxon>
        <taxon>Metazoa</taxon>
        <taxon>Ecdysozoa</taxon>
        <taxon>Arthropoda</taxon>
        <taxon>Crustacea</taxon>
        <taxon>Branchiopoda</taxon>
        <taxon>Diplostraca</taxon>
        <taxon>Cladocera</taxon>
        <taxon>Anomopoda</taxon>
        <taxon>Daphniidae</taxon>
        <taxon>Daphnia</taxon>
    </lineage>
</organism>